<reference evidence="2 3" key="1">
    <citation type="submission" date="2019-03" db="EMBL/GenBank/DDBJ databases">
        <title>First draft genome of Liparis tanakae, snailfish: a comprehensive survey of snailfish specific genes.</title>
        <authorList>
            <person name="Kim W."/>
            <person name="Song I."/>
            <person name="Jeong J.-H."/>
            <person name="Kim D."/>
            <person name="Kim S."/>
            <person name="Ryu S."/>
            <person name="Song J.Y."/>
            <person name="Lee S.K."/>
        </authorList>
    </citation>
    <scope>NUCLEOTIDE SEQUENCE [LARGE SCALE GENOMIC DNA]</scope>
    <source>
        <tissue evidence="2">Muscle</tissue>
    </source>
</reference>
<proteinExistence type="predicted"/>
<keyword evidence="3" id="KW-1185">Reference proteome</keyword>
<sequence length="76" mass="8422">MKLFLYCEEQSELLSSSPWLRRSPIQKSPSVGRSSVTSCSTTFCSDADSTLSSCPPSRRHASSASTKFSRRRSSEK</sequence>
<name>A0A4Z2HDZ0_9TELE</name>
<dbReference type="EMBL" id="SRLO01000272">
    <property type="protein sequence ID" value="TNN63485.1"/>
    <property type="molecule type" value="Genomic_DNA"/>
</dbReference>
<accession>A0A4Z2HDZ0</accession>
<evidence type="ECO:0000313" key="2">
    <source>
        <dbReference type="EMBL" id="TNN63485.1"/>
    </source>
</evidence>
<feature type="compositionally biased region" description="Low complexity" evidence="1">
    <location>
        <begin position="34"/>
        <end position="45"/>
    </location>
</feature>
<feature type="region of interest" description="Disordered" evidence="1">
    <location>
        <begin position="22"/>
        <end position="76"/>
    </location>
</feature>
<dbReference type="Proteomes" id="UP000314294">
    <property type="component" value="Unassembled WGS sequence"/>
</dbReference>
<gene>
    <name evidence="2" type="ORF">EYF80_026335</name>
</gene>
<organism evidence="2 3">
    <name type="scientific">Liparis tanakae</name>
    <name type="common">Tanaka's snailfish</name>
    <dbReference type="NCBI Taxonomy" id="230148"/>
    <lineage>
        <taxon>Eukaryota</taxon>
        <taxon>Metazoa</taxon>
        <taxon>Chordata</taxon>
        <taxon>Craniata</taxon>
        <taxon>Vertebrata</taxon>
        <taxon>Euteleostomi</taxon>
        <taxon>Actinopterygii</taxon>
        <taxon>Neopterygii</taxon>
        <taxon>Teleostei</taxon>
        <taxon>Neoteleostei</taxon>
        <taxon>Acanthomorphata</taxon>
        <taxon>Eupercaria</taxon>
        <taxon>Perciformes</taxon>
        <taxon>Cottioidei</taxon>
        <taxon>Cottales</taxon>
        <taxon>Liparidae</taxon>
        <taxon>Liparis</taxon>
    </lineage>
</organism>
<evidence type="ECO:0000256" key="1">
    <source>
        <dbReference type="SAM" id="MobiDB-lite"/>
    </source>
</evidence>
<dbReference type="AlphaFoldDB" id="A0A4Z2HDZ0"/>
<protein>
    <submittedName>
        <fullName evidence="2">Uncharacterized protein</fullName>
    </submittedName>
</protein>
<evidence type="ECO:0000313" key="3">
    <source>
        <dbReference type="Proteomes" id="UP000314294"/>
    </source>
</evidence>
<comment type="caution">
    <text evidence="2">The sequence shown here is derived from an EMBL/GenBank/DDBJ whole genome shotgun (WGS) entry which is preliminary data.</text>
</comment>